<comment type="caution">
    <text evidence="1">The sequence shown here is derived from an EMBL/GenBank/DDBJ whole genome shotgun (WGS) entry which is preliminary data.</text>
</comment>
<evidence type="ECO:0000313" key="1">
    <source>
        <dbReference type="EMBL" id="GFY17898.1"/>
    </source>
</evidence>
<dbReference type="EMBL" id="BMAU01021347">
    <property type="protein sequence ID" value="GFY17898.1"/>
    <property type="molecule type" value="Genomic_DNA"/>
</dbReference>
<keyword evidence="2" id="KW-1185">Reference proteome</keyword>
<reference evidence="1" key="1">
    <citation type="submission" date="2020-08" db="EMBL/GenBank/DDBJ databases">
        <title>Multicomponent nature underlies the extraordinary mechanical properties of spider dragline silk.</title>
        <authorList>
            <person name="Kono N."/>
            <person name="Nakamura H."/>
            <person name="Mori M."/>
            <person name="Yoshida Y."/>
            <person name="Ohtoshi R."/>
            <person name="Malay A.D."/>
            <person name="Moran D.A.P."/>
            <person name="Tomita M."/>
            <person name="Numata K."/>
            <person name="Arakawa K."/>
        </authorList>
    </citation>
    <scope>NUCLEOTIDE SEQUENCE</scope>
</reference>
<name>A0A8X6T3N0_TRICX</name>
<protein>
    <submittedName>
        <fullName evidence="1">Uncharacterized protein</fullName>
    </submittedName>
</protein>
<proteinExistence type="predicted"/>
<dbReference type="Proteomes" id="UP000887159">
    <property type="component" value="Unassembled WGS sequence"/>
</dbReference>
<organism evidence="1 2">
    <name type="scientific">Trichonephila clavipes</name>
    <name type="common">Golden silk orbweaver</name>
    <name type="synonym">Nephila clavipes</name>
    <dbReference type="NCBI Taxonomy" id="2585209"/>
    <lineage>
        <taxon>Eukaryota</taxon>
        <taxon>Metazoa</taxon>
        <taxon>Ecdysozoa</taxon>
        <taxon>Arthropoda</taxon>
        <taxon>Chelicerata</taxon>
        <taxon>Arachnida</taxon>
        <taxon>Araneae</taxon>
        <taxon>Araneomorphae</taxon>
        <taxon>Entelegynae</taxon>
        <taxon>Araneoidea</taxon>
        <taxon>Nephilidae</taxon>
        <taxon>Trichonephila</taxon>
    </lineage>
</organism>
<evidence type="ECO:0000313" key="2">
    <source>
        <dbReference type="Proteomes" id="UP000887159"/>
    </source>
</evidence>
<sequence length="163" mass="18468">MRSDITLHLKKGVSNGCSVTYALGSQIPNSSSVRPLKLFPSINSLVCNVIFLERIWGYFECLLLVIPRHTESGLVCKQHSTPITLDPTLVFIVRFLRAVRCLAVNGIRTMAIVNVEQQHKVRFKLFDSRHFVLLPIKTVLISVSHWLLCLDELLAGYIGYYLL</sequence>
<dbReference type="AlphaFoldDB" id="A0A8X6T3N0"/>
<accession>A0A8X6T3N0</accession>
<gene>
    <name evidence="1" type="ORF">TNCV_3383911</name>
</gene>